<proteinExistence type="predicted"/>
<protein>
    <submittedName>
        <fullName evidence="1">GDYXXLXY domain-containing protein</fullName>
    </submittedName>
</protein>
<name>A0A6B3N3J9_9CYAN</name>
<evidence type="ECO:0000313" key="1">
    <source>
        <dbReference type="EMBL" id="NER28266.1"/>
    </source>
</evidence>
<dbReference type="InterPro" id="IPR025833">
    <property type="entry name" value="GDYXXLXY"/>
</dbReference>
<comment type="caution">
    <text evidence="1">The sequence shown here is derived from an EMBL/GenBank/DDBJ whole genome shotgun (WGS) entry which is preliminary data.</text>
</comment>
<gene>
    <name evidence="1" type="ORF">F6J89_11690</name>
</gene>
<reference evidence="1" key="1">
    <citation type="submission" date="2019-11" db="EMBL/GenBank/DDBJ databases">
        <title>Genomic insights into an expanded diversity of filamentous marine cyanobacteria reveals the extraordinary biosynthetic potential of Moorea and Okeania.</title>
        <authorList>
            <person name="Ferreira Leao T."/>
            <person name="Wang M."/>
            <person name="Moss N."/>
            <person name="Da Silva R."/>
            <person name="Sanders J."/>
            <person name="Nurk S."/>
            <person name="Gurevich A."/>
            <person name="Humphrey G."/>
            <person name="Reher R."/>
            <person name="Zhu Q."/>
            <person name="Belda-Ferre P."/>
            <person name="Glukhov E."/>
            <person name="Rex R."/>
            <person name="Dorrestein P.C."/>
            <person name="Knight R."/>
            <person name="Pevzner P."/>
            <person name="Gerwick W.H."/>
            <person name="Gerwick L."/>
        </authorList>
    </citation>
    <scope>NUCLEOTIDE SEQUENCE</scope>
    <source>
        <strain evidence="1">SIO1C4</strain>
    </source>
</reference>
<dbReference type="EMBL" id="JAAHFQ010000191">
    <property type="protein sequence ID" value="NER28266.1"/>
    <property type="molecule type" value="Genomic_DNA"/>
</dbReference>
<dbReference type="AlphaFoldDB" id="A0A6B3N3J9"/>
<dbReference type="Pfam" id="PF14345">
    <property type="entry name" value="GDYXXLXY"/>
    <property type="match status" value="1"/>
</dbReference>
<organism evidence="1">
    <name type="scientific">Symploca sp. SIO1C4</name>
    <dbReference type="NCBI Taxonomy" id="2607765"/>
    <lineage>
        <taxon>Bacteria</taxon>
        <taxon>Bacillati</taxon>
        <taxon>Cyanobacteriota</taxon>
        <taxon>Cyanophyceae</taxon>
        <taxon>Coleofasciculales</taxon>
        <taxon>Coleofasciculaceae</taxon>
        <taxon>Symploca</taxon>
    </lineage>
</organism>
<sequence length="228" mass="26010">MNSQSKTNHTNNSLSIWRFWIPLWFQTAIIISVPAQALHTMIFGKTVILQTVPVSPHDSLEGYAQMLRYDISKQENLRQLKGWEQLPKQQINQHDGSKLTLIKPGTRFYVILAAPVKSSSTELPSAWFPVALSMEIPSQLIANQVAIKGLAQKRFIDYNLENYFMSEQQWQEIDVELRQAMSAQPNQLQAQPPIVMEIKVNSRGNAIPVSIRALVGKAKQQQIRTYRL</sequence>
<accession>A0A6B3N3J9</accession>